<proteinExistence type="predicted"/>
<reference evidence="2" key="1">
    <citation type="journal article" date="2021" name="Microbiol. Resour. Announc.">
        <title>LGAAP: Leishmaniinae Genome Assembly and Annotation Pipeline.</title>
        <authorList>
            <person name="Almutairi H."/>
            <person name="Urbaniak M.D."/>
            <person name="Bates M.D."/>
            <person name="Jariyapan N."/>
            <person name="Kwakye-Nuako G."/>
            <person name="Thomaz-Soccol V."/>
            <person name="Al-Salem W.S."/>
            <person name="Dillon R.J."/>
            <person name="Bates P.A."/>
            <person name="Gatherer D."/>
        </authorList>
    </citation>
    <scope>NUCLEOTIDE SEQUENCE [LARGE SCALE GENOMIC DNA]</scope>
</reference>
<organism evidence="1 2">
    <name type="scientific">Leishmania orientalis</name>
    <dbReference type="NCBI Taxonomy" id="2249476"/>
    <lineage>
        <taxon>Eukaryota</taxon>
        <taxon>Discoba</taxon>
        <taxon>Euglenozoa</taxon>
        <taxon>Kinetoplastea</taxon>
        <taxon>Metakinetoplastina</taxon>
        <taxon>Trypanosomatida</taxon>
        <taxon>Trypanosomatidae</taxon>
        <taxon>Leishmaniinae</taxon>
        <taxon>Leishmania</taxon>
    </lineage>
</organism>
<dbReference type="RefSeq" id="XP_067060384.1">
    <property type="nucleotide sequence ID" value="XM_067204832.1"/>
</dbReference>
<accession>A0A836GUI5</accession>
<protein>
    <submittedName>
        <fullName evidence="1">Uncharacterized protein</fullName>
    </submittedName>
</protein>
<keyword evidence="2" id="KW-1185">Reference proteome</keyword>
<comment type="caution">
    <text evidence="1">The sequence shown here is derived from an EMBL/GenBank/DDBJ whole genome shotgun (WGS) entry which is preliminary data.</text>
</comment>
<evidence type="ECO:0000313" key="1">
    <source>
        <dbReference type="EMBL" id="KAG5470118.1"/>
    </source>
</evidence>
<gene>
    <name evidence="1" type="ORF">LSCM4_02812</name>
</gene>
<dbReference type="EMBL" id="JAFHLR010000032">
    <property type="protein sequence ID" value="KAG5470118.1"/>
    <property type="molecule type" value="Genomic_DNA"/>
</dbReference>
<evidence type="ECO:0000313" key="2">
    <source>
        <dbReference type="Proteomes" id="UP000674143"/>
    </source>
</evidence>
<name>A0A836GUI5_9TRYP</name>
<reference evidence="2" key="2">
    <citation type="journal article" date="2021" name="Sci. Data">
        <title>Chromosome-scale genome sequencing, assembly and annotation of six genomes from subfamily Leishmaniinae.</title>
        <authorList>
            <person name="Almutairi H."/>
            <person name="Urbaniak M.D."/>
            <person name="Bates M.D."/>
            <person name="Jariyapan N."/>
            <person name="Kwakye-Nuako G."/>
            <person name="Thomaz Soccol V."/>
            <person name="Al-Salem W.S."/>
            <person name="Dillon R.J."/>
            <person name="Bates P.A."/>
            <person name="Gatherer D."/>
        </authorList>
    </citation>
    <scope>NUCLEOTIDE SEQUENCE [LARGE SCALE GENOMIC DNA]</scope>
</reference>
<dbReference type="Proteomes" id="UP000674143">
    <property type="component" value="Unassembled WGS sequence"/>
</dbReference>
<dbReference type="GeneID" id="92358766"/>
<dbReference type="AlphaFoldDB" id="A0A836GUI5"/>
<dbReference type="KEGG" id="loi:92358766"/>
<sequence>MDACAGRCFLEVYRDGSDEPRLLQLEPTVKFHNVLKVFDSAGDLYWGGHHVDPQTTPAAIGMSYGVDKANTLLFIPAPPCTKLCGVSRVDSTAPLDSPMSADATVSSALCPGLATPLPAYFDDRAAPQQSSGHNADHPTLIEARMASVSAAPPPSWYSRPLLLSPVPPPLPLPAVTRFGSAAHAPPSHRPTLLRPPSVRAVRPLYPLLRTSARTAMDAVGACGSPADGLEVHGDEPIAASVPHVRWPPHAAVPARRNVPVYIDPHLLVDPASDVVESLQRELRLLSSEVRAMQLRDRLDSNPATPMRGVVEQPPGMNAPPSTQPSVEELAAELHDKQMHRLYEQRHFYLNHDHCV</sequence>